<dbReference type="GO" id="GO:0009061">
    <property type="term" value="P:anaerobic respiration"/>
    <property type="evidence" value="ECO:0007669"/>
    <property type="project" value="TreeGrafter"/>
</dbReference>
<evidence type="ECO:0000256" key="6">
    <source>
        <dbReference type="ARBA" id="ARBA00022692"/>
    </source>
</evidence>
<feature type="binding site" description="covalent" evidence="13">
    <location>
        <position position="143"/>
    </location>
    <ligand>
        <name>heme</name>
        <dbReference type="ChEBI" id="CHEBI:30413"/>
        <label>3</label>
    </ligand>
</feature>
<comment type="similarity">
    <text evidence="2">Belongs to the NapC/NirT/NrfH family.</text>
</comment>
<proteinExistence type="inferred from homology"/>
<keyword evidence="7 12" id="KW-0479">Metal-binding</keyword>
<dbReference type="PANTHER" id="PTHR30333">
    <property type="entry name" value="CYTOCHROME C-TYPE PROTEIN"/>
    <property type="match status" value="1"/>
</dbReference>
<comment type="caution">
    <text evidence="17">The sequence shown here is derived from an EMBL/GenBank/DDBJ whole genome shotgun (WGS) entry which is preliminary data.</text>
</comment>
<comment type="subcellular location">
    <subcellularLocation>
        <location evidence="1">Cell membrane</location>
        <topology evidence="1">Single-pass membrane protein</topology>
    </subcellularLocation>
</comment>
<evidence type="ECO:0000256" key="7">
    <source>
        <dbReference type="ARBA" id="ARBA00022723"/>
    </source>
</evidence>
<sequence>MWNWIKKWWQLVRSPSKYFSLGFLTLGGFIAGIIFWGAFNTGMEFTNSEPFCVSCHRDNVYQEIQGTIHFTNRTGVRAICSDCHVPHDWTDKMARKMQASKEVYAWVTGAISTLDKFNERRREMADREWTRMKKNDSLECRNCHEFVYMDFTRQSQRASNQHSTALASGEKTCIDCHKGIAHKLPDMHGVEGF</sequence>
<evidence type="ECO:0000256" key="4">
    <source>
        <dbReference type="ARBA" id="ARBA00022475"/>
    </source>
</evidence>
<protein>
    <recommendedName>
        <fullName evidence="12">Cytochrome c-type protein</fullName>
    </recommendedName>
</protein>
<name>A0A1Q9H0R1_9GAMM</name>
<feature type="binding site" description="covalent" evidence="13">
    <location>
        <position position="173"/>
    </location>
    <ligand>
        <name>heme</name>
        <dbReference type="ChEBI" id="CHEBI:30413"/>
        <label>4</label>
    </ligand>
</feature>
<evidence type="ECO:0000313" key="17">
    <source>
        <dbReference type="EMBL" id="OLQ81121.1"/>
    </source>
</evidence>
<dbReference type="InterPro" id="IPR005126">
    <property type="entry name" value="NapC/NirT_cyt_c_N"/>
</dbReference>
<feature type="domain" description="NapC/NirT cytochrome c N-terminal" evidence="16">
    <location>
        <begin position="15"/>
        <end position="187"/>
    </location>
</feature>
<dbReference type="InterPro" id="IPR024717">
    <property type="entry name" value="NapC/NirT/NrfH"/>
</dbReference>
<dbReference type="Gene3D" id="1.10.3820.10">
    <property type="entry name" value="Di-heme elbow motif domain"/>
    <property type="match status" value="1"/>
</dbReference>
<feature type="binding site" description="axial binding residue" evidence="14">
    <location>
        <position position="182"/>
    </location>
    <ligand>
        <name>heme</name>
        <dbReference type="ChEBI" id="CHEBI:30413"/>
        <label>2</label>
    </ligand>
    <ligandPart>
        <name>Fe</name>
        <dbReference type="ChEBI" id="CHEBI:18248"/>
    </ligandPart>
</feature>
<keyword evidence="4" id="KW-1003">Cell membrane</keyword>
<dbReference type="Pfam" id="PF03264">
    <property type="entry name" value="Cytochrom_NNT"/>
    <property type="match status" value="1"/>
</dbReference>
<dbReference type="FunFam" id="1.10.3820.10:FF:000001">
    <property type="entry name" value="Cytochrome c-type protein"/>
    <property type="match status" value="1"/>
</dbReference>
<evidence type="ECO:0000256" key="2">
    <source>
        <dbReference type="ARBA" id="ARBA00007395"/>
    </source>
</evidence>
<feature type="binding site" description="covalent" evidence="13">
    <location>
        <position position="140"/>
    </location>
    <ligand>
        <name>heme</name>
        <dbReference type="ChEBI" id="CHEBI:30413"/>
        <label>3</label>
    </ligand>
</feature>
<evidence type="ECO:0000256" key="9">
    <source>
        <dbReference type="ARBA" id="ARBA00022989"/>
    </source>
</evidence>
<dbReference type="GO" id="GO:0019333">
    <property type="term" value="P:denitrification pathway"/>
    <property type="evidence" value="ECO:0007669"/>
    <property type="project" value="InterPro"/>
</dbReference>
<dbReference type="Proteomes" id="UP000186905">
    <property type="component" value="Unassembled WGS sequence"/>
</dbReference>
<keyword evidence="5 12" id="KW-0349">Heme</keyword>
<keyword evidence="6 15" id="KW-0812">Transmembrane</keyword>
<dbReference type="SUPFAM" id="SSF48695">
    <property type="entry name" value="Multiheme cytochromes"/>
    <property type="match status" value="1"/>
</dbReference>
<keyword evidence="8 12" id="KW-0249">Electron transport</keyword>
<comment type="PTM">
    <text evidence="12">Binds 4 heme groups per subunit.</text>
</comment>
<evidence type="ECO:0000313" key="18">
    <source>
        <dbReference type="Proteomes" id="UP000186905"/>
    </source>
</evidence>
<evidence type="ECO:0000256" key="13">
    <source>
        <dbReference type="PIRSR" id="PIRSR000013-1"/>
    </source>
</evidence>
<dbReference type="PIRSF" id="PIRSF000013">
    <property type="entry name" value="4_hem_cytochrm_NapC"/>
    <property type="match status" value="1"/>
</dbReference>
<evidence type="ECO:0000256" key="15">
    <source>
        <dbReference type="SAM" id="Phobius"/>
    </source>
</evidence>
<dbReference type="AlphaFoldDB" id="A0A1Q9H0R1"/>
<feature type="binding site" description="axial binding residue" evidence="14">
    <location>
        <position position="177"/>
    </location>
    <ligand>
        <name>heme</name>
        <dbReference type="ChEBI" id="CHEBI:30413"/>
        <label>4</label>
    </ligand>
    <ligandPart>
        <name>Fe</name>
        <dbReference type="ChEBI" id="CHEBI:18248"/>
    </ligandPart>
</feature>
<evidence type="ECO:0000256" key="8">
    <source>
        <dbReference type="ARBA" id="ARBA00022982"/>
    </source>
</evidence>
<dbReference type="GO" id="GO:0046872">
    <property type="term" value="F:metal ion binding"/>
    <property type="evidence" value="ECO:0007669"/>
    <property type="project" value="UniProtKB-KW"/>
</dbReference>
<dbReference type="EMBL" id="MJIL01000044">
    <property type="protein sequence ID" value="OLQ81121.1"/>
    <property type="molecule type" value="Genomic_DNA"/>
</dbReference>
<dbReference type="InterPro" id="IPR038266">
    <property type="entry name" value="NapC/NirT_cytc_sf"/>
</dbReference>
<comment type="cofactor">
    <cofactor evidence="13">
        <name>heme</name>
        <dbReference type="ChEBI" id="CHEBI:30413"/>
    </cofactor>
    <text evidence="13">Binds 4 heme groups per subunit.</text>
</comment>
<keyword evidence="10 12" id="KW-0408">Iron</keyword>
<dbReference type="GO" id="GO:0009055">
    <property type="term" value="F:electron transfer activity"/>
    <property type="evidence" value="ECO:0007669"/>
    <property type="project" value="TreeGrafter"/>
</dbReference>
<feature type="binding site" description="axial binding residue" evidence="14">
    <location>
        <position position="144"/>
    </location>
    <ligand>
        <name>heme</name>
        <dbReference type="ChEBI" id="CHEBI:30413"/>
        <label>3</label>
    </ligand>
    <ligandPart>
        <name>Fe</name>
        <dbReference type="ChEBI" id="CHEBI:18248"/>
    </ligandPart>
</feature>
<evidence type="ECO:0000256" key="3">
    <source>
        <dbReference type="ARBA" id="ARBA00022448"/>
    </source>
</evidence>
<dbReference type="RefSeq" id="WP_075762058.1">
    <property type="nucleotide sequence ID" value="NZ_MJIL01000044.1"/>
</dbReference>
<feature type="binding site" description="axial binding residue" evidence="14">
    <location>
        <position position="84"/>
    </location>
    <ligand>
        <name>heme</name>
        <dbReference type="ChEBI" id="CHEBI:30413"/>
        <label>2</label>
    </ligand>
    <ligandPart>
        <name>Fe</name>
        <dbReference type="ChEBI" id="CHEBI:18248"/>
    </ligandPart>
</feature>
<evidence type="ECO:0000256" key="5">
    <source>
        <dbReference type="ARBA" id="ARBA00022617"/>
    </source>
</evidence>
<keyword evidence="18" id="KW-1185">Reference proteome</keyword>
<feature type="binding site" description="axial binding residue" evidence="14">
    <location>
        <position position="102"/>
    </location>
    <ligand>
        <name>heme</name>
        <dbReference type="ChEBI" id="CHEBI:30413"/>
        <label>1</label>
    </ligand>
    <ligandPart>
        <name>Fe</name>
        <dbReference type="ChEBI" id="CHEBI:18248"/>
    </ligandPart>
</feature>
<evidence type="ECO:0000259" key="16">
    <source>
        <dbReference type="Pfam" id="PF03264"/>
    </source>
</evidence>
<gene>
    <name evidence="17" type="ORF">BIT28_07790</name>
</gene>
<dbReference type="PANTHER" id="PTHR30333:SF1">
    <property type="entry name" value="CYTOCHROME C-TYPE PROTEIN NAPC"/>
    <property type="match status" value="1"/>
</dbReference>
<dbReference type="STRING" id="1903952.BIT28_07790"/>
<evidence type="ECO:0000256" key="1">
    <source>
        <dbReference type="ARBA" id="ARBA00004162"/>
    </source>
</evidence>
<evidence type="ECO:0000256" key="11">
    <source>
        <dbReference type="ARBA" id="ARBA00023136"/>
    </source>
</evidence>
<dbReference type="GO" id="GO:0005886">
    <property type="term" value="C:plasma membrane"/>
    <property type="evidence" value="ECO:0007669"/>
    <property type="project" value="UniProtKB-SubCell"/>
</dbReference>
<evidence type="ECO:0000256" key="10">
    <source>
        <dbReference type="ARBA" id="ARBA00023004"/>
    </source>
</evidence>
<dbReference type="InterPro" id="IPR036280">
    <property type="entry name" value="Multihaem_cyt_sf"/>
</dbReference>
<dbReference type="OrthoDB" id="9782159at2"/>
<evidence type="ECO:0000256" key="14">
    <source>
        <dbReference type="PIRSR" id="PIRSR000013-2"/>
    </source>
</evidence>
<keyword evidence="11 15" id="KW-0472">Membrane</keyword>
<dbReference type="InterPro" id="IPR051174">
    <property type="entry name" value="Cytochrome_c-type_ET"/>
</dbReference>
<dbReference type="GO" id="GO:0020037">
    <property type="term" value="F:heme binding"/>
    <property type="evidence" value="ECO:0007669"/>
    <property type="project" value="InterPro"/>
</dbReference>
<feature type="binding site" description="covalent" evidence="13">
    <location>
        <position position="80"/>
    </location>
    <ligand>
        <name>heme</name>
        <dbReference type="ChEBI" id="CHEBI:30413"/>
        <label>2</label>
    </ligand>
</feature>
<feature type="binding site" description="covalent" evidence="13">
    <location>
        <position position="83"/>
    </location>
    <ligand>
        <name>heme</name>
        <dbReference type="ChEBI" id="CHEBI:30413"/>
        <label>2</label>
    </ligand>
</feature>
<feature type="binding site" description="covalent" evidence="13">
    <location>
        <position position="176"/>
    </location>
    <ligand>
        <name>heme</name>
        <dbReference type="ChEBI" id="CHEBI:30413"/>
        <label>4</label>
    </ligand>
</feature>
<evidence type="ECO:0000256" key="12">
    <source>
        <dbReference type="PIRNR" id="PIRNR000013"/>
    </source>
</evidence>
<reference evidence="17 18" key="1">
    <citation type="submission" date="2016-09" db="EMBL/GenBank/DDBJ databases">
        <title>Photobacterium proteolyticum sp. nov. a protease producing bacterium isolated from ocean sediments of Laizhou Bay.</title>
        <authorList>
            <person name="Li Y."/>
        </authorList>
    </citation>
    <scope>NUCLEOTIDE SEQUENCE [LARGE SCALE GENOMIC DNA]</scope>
    <source>
        <strain evidence="17 18">13-12</strain>
    </source>
</reference>
<accession>A0A1Q9H0R1</accession>
<feature type="transmembrane region" description="Helical" evidence="15">
    <location>
        <begin position="21"/>
        <end position="39"/>
    </location>
</feature>
<keyword evidence="3 12" id="KW-0813">Transport</keyword>
<organism evidence="17 18">
    <name type="scientific">Photobacterium proteolyticum</name>
    <dbReference type="NCBI Taxonomy" id="1903952"/>
    <lineage>
        <taxon>Bacteria</taxon>
        <taxon>Pseudomonadati</taxon>
        <taxon>Pseudomonadota</taxon>
        <taxon>Gammaproteobacteria</taxon>
        <taxon>Vibrionales</taxon>
        <taxon>Vibrionaceae</taxon>
        <taxon>Photobacterium</taxon>
    </lineage>
</organism>
<keyword evidence="9 15" id="KW-1133">Transmembrane helix</keyword>
<feature type="binding site" description="covalent" evidence="13">
    <location>
        <position position="55"/>
    </location>
    <ligand>
        <name>heme</name>
        <dbReference type="ChEBI" id="CHEBI:30413"/>
        <label>1</label>
    </ligand>
</feature>
<feature type="binding site" description="covalent" evidence="13">
    <location>
        <position position="52"/>
    </location>
    <ligand>
        <name>heme</name>
        <dbReference type="ChEBI" id="CHEBI:30413"/>
        <label>1</label>
    </ligand>
</feature>